<dbReference type="NCBIfam" id="NF006670">
    <property type="entry name" value="PRK09218.1"/>
    <property type="match status" value="1"/>
</dbReference>
<reference evidence="2 3" key="1">
    <citation type="submission" date="2020-01" db="EMBL/GenBank/DDBJ databases">
        <title>Complete and circular genome sequences of six lactobacillus isolates from horses.</title>
        <authorList>
            <person name="Hassan H.M."/>
        </authorList>
    </citation>
    <scope>NUCLEOTIDE SEQUENCE [LARGE SCALE GENOMIC DNA]</scope>
    <source>
        <strain evidence="2 3">1A</strain>
    </source>
</reference>
<dbReference type="RefSeq" id="WP_180848639.1">
    <property type="nucleotide sequence ID" value="NZ_CP047418.1"/>
</dbReference>
<accession>A0A7H9EL86</accession>
<dbReference type="SUPFAM" id="SSF56420">
    <property type="entry name" value="Peptide deformylase"/>
    <property type="match status" value="1"/>
</dbReference>
<comment type="similarity">
    <text evidence="1">Belongs to the polypeptide deformylase family.</text>
</comment>
<dbReference type="AlphaFoldDB" id="A0A7H9EL86"/>
<dbReference type="InterPro" id="IPR036821">
    <property type="entry name" value="Peptide_deformylase_sf"/>
</dbReference>
<dbReference type="EC" id="3.5.1.88" evidence="2"/>
<name>A0A7H9EL86_9LACO</name>
<dbReference type="PANTHER" id="PTHR10458">
    <property type="entry name" value="PEPTIDE DEFORMYLASE"/>
    <property type="match status" value="1"/>
</dbReference>
<gene>
    <name evidence="2" type="ORF">GTO87_07510</name>
</gene>
<dbReference type="Proteomes" id="UP000510886">
    <property type="component" value="Chromosome"/>
</dbReference>
<dbReference type="GO" id="GO:0042586">
    <property type="term" value="F:peptide deformylase activity"/>
    <property type="evidence" value="ECO:0007669"/>
    <property type="project" value="UniProtKB-EC"/>
</dbReference>
<evidence type="ECO:0000313" key="2">
    <source>
        <dbReference type="EMBL" id="QLL78436.1"/>
    </source>
</evidence>
<dbReference type="Gene3D" id="3.90.45.10">
    <property type="entry name" value="Peptide deformylase"/>
    <property type="match status" value="1"/>
</dbReference>
<evidence type="ECO:0000256" key="1">
    <source>
        <dbReference type="ARBA" id="ARBA00010759"/>
    </source>
</evidence>
<dbReference type="PIRSF" id="PIRSF004749">
    <property type="entry name" value="Pep_def"/>
    <property type="match status" value="1"/>
</dbReference>
<organism evidence="2 3">
    <name type="scientific">Ligilactobacillus saerimneri</name>
    <dbReference type="NCBI Taxonomy" id="228229"/>
    <lineage>
        <taxon>Bacteria</taxon>
        <taxon>Bacillati</taxon>
        <taxon>Bacillota</taxon>
        <taxon>Bacilli</taxon>
        <taxon>Lactobacillales</taxon>
        <taxon>Lactobacillaceae</taxon>
        <taxon>Ligilactobacillus</taxon>
    </lineage>
</organism>
<dbReference type="EMBL" id="CP047418">
    <property type="protein sequence ID" value="QLL78436.1"/>
    <property type="molecule type" value="Genomic_DNA"/>
</dbReference>
<dbReference type="CDD" id="cd00487">
    <property type="entry name" value="Pep_deformylase"/>
    <property type="match status" value="1"/>
</dbReference>
<protein>
    <submittedName>
        <fullName evidence="2">Peptide deformylase</fullName>
        <ecNumber evidence="2">3.5.1.88</ecNumber>
    </submittedName>
</protein>
<proteinExistence type="inferred from homology"/>
<dbReference type="PRINTS" id="PR01576">
    <property type="entry name" value="PDEFORMYLASE"/>
</dbReference>
<dbReference type="Pfam" id="PF01327">
    <property type="entry name" value="Pep_deformylase"/>
    <property type="match status" value="1"/>
</dbReference>
<dbReference type="PANTHER" id="PTHR10458:SF22">
    <property type="entry name" value="PEPTIDE DEFORMYLASE"/>
    <property type="match status" value="1"/>
</dbReference>
<dbReference type="KEGG" id="lsw:GTO87_07510"/>
<keyword evidence="2" id="KW-0378">Hydrolase</keyword>
<dbReference type="InterPro" id="IPR023635">
    <property type="entry name" value="Peptide_deformylase"/>
</dbReference>
<sequence>MIKPIVTDTFLLQQKSSPAQATDQQIIRDLYDTLAAHQDHCVGMAANMIGSSKRIIIVQPGPLPFVLVNPTIKKRQGPYTTSEGCLSLPGTRSTTRYQMITVTYQDQNFHPHTETFTGAMAQIIQHELDHCDGILI</sequence>
<evidence type="ECO:0000313" key="3">
    <source>
        <dbReference type="Proteomes" id="UP000510886"/>
    </source>
</evidence>